<organism evidence="3 4">
    <name type="scientific">Venturia nashicola</name>
    <dbReference type="NCBI Taxonomy" id="86259"/>
    <lineage>
        <taxon>Eukaryota</taxon>
        <taxon>Fungi</taxon>
        <taxon>Dikarya</taxon>
        <taxon>Ascomycota</taxon>
        <taxon>Pezizomycotina</taxon>
        <taxon>Dothideomycetes</taxon>
        <taxon>Pleosporomycetidae</taxon>
        <taxon>Venturiales</taxon>
        <taxon>Venturiaceae</taxon>
        <taxon>Venturia</taxon>
    </lineage>
</organism>
<keyword evidence="2" id="KW-0812">Transmembrane</keyword>
<comment type="caution">
    <text evidence="3">The sequence shown here is derived from an EMBL/GenBank/DDBJ whole genome shotgun (WGS) entry which is preliminary data.</text>
</comment>
<protein>
    <submittedName>
        <fullName evidence="3">Cytochrome P450</fullName>
    </submittedName>
</protein>
<evidence type="ECO:0000313" key="3">
    <source>
        <dbReference type="EMBL" id="TID18703.1"/>
    </source>
</evidence>
<accession>A0A4Z1PC69</accession>
<proteinExistence type="inferred from homology"/>
<sequence length="410" mass="46813">MAPNANSLNFQALDNFVLPGLATILTATCLVTLLYLVLGGIYRVFFSPLATFPGPRLAGATYLYEFYYTAIRADFPSKLRSLHESYGSIVRINPGELHVVEHDFNMQHFKSKNLDKGKWYYQLARNALAGLHDHHEHKQRRSLLDPLFNGGMLTQFIPSIDEHISNFRIRLEDAAQTRQPLNMSHLFWALMNDIVAQHLLGCNLDGLLIEDLSLVAKTRSYSALHIVGYLRQWPLNFLFEIRYLPLIRMIVPMTGSEDLVKKHTKTFFSPSTEIGKPNDCVAKRLHTQSSVYRDQWRLAFECSELMISGGEALTYNATHVLYNLLTNPECLNRVRTELAMLNSTYDEVWRDPGVVDLPYLNAVISESLRLNDTAAIRFPRESPDPIFYRGKLIPAGHDSEFYALRPHTLP</sequence>
<comment type="similarity">
    <text evidence="1">Belongs to the cytochrome P450 family.</text>
</comment>
<keyword evidence="4" id="KW-1185">Reference proteome</keyword>
<dbReference type="InterPro" id="IPR001128">
    <property type="entry name" value="Cyt_P450"/>
</dbReference>
<dbReference type="AlphaFoldDB" id="A0A4Z1PC69"/>
<dbReference type="Proteomes" id="UP000298493">
    <property type="component" value="Unassembled WGS sequence"/>
</dbReference>
<evidence type="ECO:0000256" key="2">
    <source>
        <dbReference type="SAM" id="Phobius"/>
    </source>
</evidence>
<dbReference type="GO" id="GO:0004497">
    <property type="term" value="F:monooxygenase activity"/>
    <property type="evidence" value="ECO:0007669"/>
    <property type="project" value="InterPro"/>
</dbReference>
<dbReference type="OrthoDB" id="3945418at2759"/>
<evidence type="ECO:0000313" key="4">
    <source>
        <dbReference type="Proteomes" id="UP000298493"/>
    </source>
</evidence>
<dbReference type="EMBL" id="SNSC02000013">
    <property type="protein sequence ID" value="TID18703.1"/>
    <property type="molecule type" value="Genomic_DNA"/>
</dbReference>
<dbReference type="PANTHER" id="PTHR24305">
    <property type="entry name" value="CYTOCHROME P450"/>
    <property type="match status" value="1"/>
</dbReference>
<dbReference type="Pfam" id="PF00067">
    <property type="entry name" value="p450"/>
    <property type="match status" value="1"/>
</dbReference>
<dbReference type="PANTHER" id="PTHR24305:SF166">
    <property type="entry name" value="CYTOCHROME P450 12A4, MITOCHONDRIAL-RELATED"/>
    <property type="match status" value="1"/>
</dbReference>
<keyword evidence="2" id="KW-0472">Membrane</keyword>
<name>A0A4Z1PC69_9PEZI</name>
<evidence type="ECO:0000256" key="1">
    <source>
        <dbReference type="ARBA" id="ARBA00010617"/>
    </source>
</evidence>
<feature type="transmembrane region" description="Helical" evidence="2">
    <location>
        <begin position="16"/>
        <end position="38"/>
    </location>
</feature>
<dbReference type="Gene3D" id="1.10.630.10">
    <property type="entry name" value="Cytochrome P450"/>
    <property type="match status" value="1"/>
</dbReference>
<dbReference type="SUPFAM" id="SSF48264">
    <property type="entry name" value="Cytochrome P450"/>
    <property type="match status" value="1"/>
</dbReference>
<dbReference type="STRING" id="86259.A0A4Z1PC69"/>
<keyword evidence="2" id="KW-1133">Transmembrane helix</keyword>
<gene>
    <name evidence="3" type="ORF">E6O75_ATG05824</name>
</gene>
<dbReference type="InterPro" id="IPR036396">
    <property type="entry name" value="Cyt_P450_sf"/>
</dbReference>
<dbReference type="GO" id="GO:0020037">
    <property type="term" value="F:heme binding"/>
    <property type="evidence" value="ECO:0007669"/>
    <property type="project" value="InterPro"/>
</dbReference>
<dbReference type="GO" id="GO:0016705">
    <property type="term" value="F:oxidoreductase activity, acting on paired donors, with incorporation or reduction of molecular oxygen"/>
    <property type="evidence" value="ECO:0007669"/>
    <property type="project" value="InterPro"/>
</dbReference>
<reference evidence="3 4" key="1">
    <citation type="submission" date="2019-04" db="EMBL/GenBank/DDBJ databases">
        <title>High contiguity whole genome sequence and gene annotation resource for two Venturia nashicola isolates.</title>
        <authorList>
            <person name="Prokchorchik M."/>
            <person name="Won K."/>
            <person name="Lee Y."/>
            <person name="Choi E.D."/>
            <person name="Segonzac C."/>
            <person name="Sohn K.H."/>
        </authorList>
    </citation>
    <scope>NUCLEOTIDE SEQUENCE [LARGE SCALE GENOMIC DNA]</scope>
    <source>
        <strain evidence="3 4">PRI2</strain>
    </source>
</reference>
<dbReference type="GO" id="GO:0005506">
    <property type="term" value="F:iron ion binding"/>
    <property type="evidence" value="ECO:0007669"/>
    <property type="project" value="InterPro"/>
</dbReference>
<dbReference type="InterPro" id="IPR050121">
    <property type="entry name" value="Cytochrome_P450_monoxygenase"/>
</dbReference>